<evidence type="ECO:0000313" key="2">
    <source>
        <dbReference type="EMBL" id="KJA26012.1"/>
    </source>
</evidence>
<accession>A0A0D2LEP9</accession>
<feature type="compositionally biased region" description="Acidic residues" evidence="1">
    <location>
        <begin position="12"/>
        <end position="28"/>
    </location>
</feature>
<dbReference type="OrthoDB" id="6105938at2759"/>
<keyword evidence="3" id="KW-1185">Reference proteome</keyword>
<evidence type="ECO:0000256" key="1">
    <source>
        <dbReference type="SAM" id="MobiDB-lite"/>
    </source>
</evidence>
<feature type="region of interest" description="Disordered" evidence="1">
    <location>
        <begin position="108"/>
        <end position="129"/>
    </location>
</feature>
<feature type="compositionally biased region" description="Polar residues" evidence="1">
    <location>
        <begin position="119"/>
        <end position="129"/>
    </location>
</feature>
<dbReference type="Proteomes" id="UP000054270">
    <property type="component" value="Unassembled WGS sequence"/>
</dbReference>
<organism evidence="2 3">
    <name type="scientific">Hypholoma sublateritium (strain FD-334 SS-4)</name>
    <dbReference type="NCBI Taxonomy" id="945553"/>
    <lineage>
        <taxon>Eukaryota</taxon>
        <taxon>Fungi</taxon>
        <taxon>Dikarya</taxon>
        <taxon>Basidiomycota</taxon>
        <taxon>Agaricomycotina</taxon>
        <taxon>Agaricomycetes</taxon>
        <taxon>Agaricomycetidae</taxon>
        <taxon>Agaricales</taxon>
        <taxon>Agaricineae</taxon>
        <taxon>Strophariaceae</taxon>
        <taxon>Hypholoma</taxon>
    </lineage>
</organism>
<feature type="region of interest" description="Disordered" evidence="1">
    <location>
        <begin position="1"/>
        <end position="83"/>
    </location>
</feature>
<feature type="compositionally biased region" description="Polar residues" evidence="1">
    <location>
        <begin position="1"/>
        <end position="11"/>
    </location>
</feature>
<feature type="compositionally biased region" description="Low complexity" evidence="1">
    <location>
        <begin position="40"/>
        <end position="52"/>
    </location>
</feature>
<protein>
    <submittedName>
        <fullName evidence="2">Uncharacterized protein</fullName>
    </submittedName>
</protein>
<feature type="compositionally biased region" description="Polar residues" evidence="1">
    <location>
        <begin position="53"/>
        <end position="72"/>
    </location>
</feature>
<dbReference type="STRING" id="945553.A0A0D2LEP9"/>
<sequence length="129" mass="13354">MSSQPQTASSMSDDEFDNIPDDFADVQDVDWAQILGEPSTAAHAANTPPTNTGQSVPAQTLSVSSNPAPVSNDSSSYFSDDDGGMDSGFFAELDRLEETLTHGQSVALSTTHGARPAQVSITSNAASSS</sequence>
<evidence type="ECO:0000313" key="3">
    <source>
        <dbReference type="Proteomes" id="UP000054270"/>
    </source>
</evidence>
<gene>
    <name evidence="2" type="ORF">HYPSUDRAFT_344394</name>
</gene>
<proteinExistence type="predicted"/>
<name>A0A0D2LEP9_HYPSF</name>
<reference evidence="3" key="1">
    <citation type="submission" date="2014-04" db="EMBL/GenBank/DDBJ databases">
        <title>Evolutionary Origins and Diversification of the Mycorrhizal Mutualists.</title>
        <authorList>
            <consortium name="DOE Joint Genome Institute"/>
            <consortium name="Mycorrhizal Genomics Consortium"/>
            <person name="Kohler A."/>
            <person name="Kuo A."/>
            <person name="Nagy L.G."/>
            <person name="Floudas D."/>
            <person name="Copeland A."/>
            <person name="Barry K.W."/>
            <person name="Cichocki N."/>
            <person name="Veneault-Fourrey C."/>
            <person name="LaButti K."/>
            <person name="Lindquist E.A."/>
            <person name="Lipzen A."/>
            <person name="Lundell T."/>
            <person name="Morin E."/>
            <person name="Murat C."/>
            <person name="Riley R."/>
            <person name="Ohm R."/>
            <person name="Sun H."/>
            <person name="Tunlid A."/>
            <person name="Henrissat B."/>
            <person name="Grigoriev I.V."/>
            <person name="Hibbett D.S."/>
            <person name="Martin F."/>
        </authorList>
    </citation>
    <scope>NUCLEOTIDE SEQUENCE [LARGE SCALE GENOMIC DNA]</scope>
    <source>
        <strain evidence="3">FD-334 SS-4</strain>
    </source>
</reference>
<dbReference type="EMBL" id="KN817529">
    <property type="protein sequence ID" value="KJA26012.1"/>
    <property type="molecule type" value="Genomic_DNA"/>
</dbReference>
<dbReference type="AlphaFoldDB" id="A0A0D2LEP9"/>